<organism evidence="1 2">
    <name type="scientific">Litoribrevibacter albus</name>
    <dbReference type="NCBI Taxonomy" id="1473156"/>
    <lineage>
        <taxon>Bacteria</taxon>
        <taxon>Pseudomonadati</taxon>
        <taxon>Pseudomonadota</taxon>
        <taxon>Gammaproteobacteria</taxon>
        <taxon>Oceanospirillales</taxon>
        <taxon>Oceanospirillaceae</taxon>
        <taxon>Litoribrevibacter</taxon>
    </lineage>
</organism>
<evidence type="ECO:0000313" key="1">
    <source>
        <dbReference type="EMBL" id="GLQ33598.1"/>
    </source>
</evidence>
<reference evidence="1" key="1">
    <citation type="journal article" date="2014" name="Int. J. Syst. Evol. Microbiol.">
        <title>Complete genome sequence of Corynebacterium casei LMG S-19264T (=DSM 44701T), isolated from a smear-ripened cheese.</title>
        <authorList>
            <consortium name="US DOE Joint Genome Institute (JGI-PGF)"/>
            <person name="Walter F."/>
            <person name="Albersmeier A."/>
            <person name="Kalinowski J."/>
            <person name="Ruckert C."/>
        </authorList>
    </citation>
    <scope>NUCLEOTIDE SEQUENCE</scope>
    <source>
        <strain evidence="1">NBRC 110071</strain>
    </source>
</reference>
<accession>A0AA37W9V8</accession>
<reference evidence="1" key="2">
    <citation type="submission" date="2023-01" db="EMBL/GenBank/DDBJ databases">
        <title>Draft genome sequence of Litoribrevibacter albus strain NBRC 110071.</title>
        <authorList>
            <person name="Sun Q."/>
            <person name="Mori K."/>
        </authorList>
    </citation>
    <scope>NUCLEOTIDE SEQUENCE</scope>
    <source>
        <strain evidence="1">NBRC 110071</strain>
    </source>
</reference>
<protein>
    <submittedName>
        <fullName evidence="1">Uncharacterized protein</fullName>
    </submittedName>
</protein>
<sequence length="278" mass="30655">MPLPTVSNIELLPNSASAHYLAWERNGDLLWLTEDLDVQKSKKLDVYAIQQVYLLNDGLLLLTESLQNNEIIEQLIKLSFSGQQIAFWPRLPDSIASLSIYENEIFFIGFMGDEYQVSENAITTTGKNFGQQASVINLGAKDKVVCHGNNTNKLAHCSRQGSQIWTAEGLWGSPPTLCSNYLLEDAFYQSNNNTENWKYIVRDIATGNILGEIAAPNVSFSRCIENQFVTIGDEINIYSLPSTTPSSTQKCAGSTAQDAVIDNTGMACITNTGSIIKQ</sequence>
<name>A0AA37W9V8_9GAMM</name>
<dbReference type="EMBL" id="BSNM01000027">
    <property type="protein sequence ID" value="GLQ33598.1"/>
    <property type="molecule type" value="Genomic_DNA"/>
</dbReference>
<dbReference type="Proteomes" id="UP001161389">
    <property type="component" value="Unassembled WGS sequence"/>
</dbReference>
<proteinExistence type="predicted"/>
<dbReference type="AlphaFoldDB" id="A0AA37W9V8"/>
<gene>
    <name evidence="1" type="ORF">GCM10007876_40780</name>
</gene>
<comment type="caution">
    <text evidence="1">The sequence shown here is derived from an EMBL/GenBank/DDBJ whole genome shotgun (WGS) entry which is preliminary data.</text>
</comment>
<evidence type="ECO:0000313" key="2">
    <source>
        <dbReference type="Proteomes" id="UP001161389"/>
    </source>
</evidence>
<keyword evidence="2" id="KW-1185">Reference proteome</keyword>